<evidence type="ECO:0008006" key="3">
    <source>
        <dbReference type="Google" id="ProtNLM"/>
    </source>
</evidence>
<dbReference type="PANTHER" id="PTHR33332">
    <property type="entry name" value="REVERSE TRANSCRIPTASE DOMAIN-CONTAINING PROTEIN"/>
    <property type="match status" value="1"/>
</dbReference>
<proteinExistence type="predicted"/>
<organism evidence="1 2">
    <name type="scientific">Mycteria americana</name>
    <name type="common">Wood stork</name>
    <dbReference type="NCBI Taxonomy" id="33587"/>
    <lineage>
        <taxon>Eukaryota</taxon>
        <taxon>Metazoa</taxon>
        <taxon>Chordata</taxon>
        <taxon>Craniata</taxon>
        <taxon>Vertebrata</taxon>
        <taxon>Euteleostomi</taxon>
        <taxon>Archelosauria</taxon>
        <taxon>Archosauria</taxon>
        <taxon>Dinosauria</taxon>
        <taxon>Saurischia</taxon>
        <taxon>Theropoda</taxon>
        <taxon>Coelurosauria</taxon>
        <taxon>Aves</taxon>
        <taxon>Neognathae</taxon>
        <taxon>Neoaves</taxon>
        <taxon>Aequornithes</taxon>
        <taxon>Ciconiiformes</taxon>
        <taxon>Ciconiidae</taxon>
        <taxon>Mycteria</taxon>
    </lineage>
</organism>
<evidence type="ECO:0000313" key="1">
    <source>
        <dbReference type="EMBL" id="KAK4829692.1"/>
    </source>
</evidence>
<name>A0AAN7NQF6_MYCAM</name>
<evidence type="ECO:0000313" key="2">
    <source>
        <dbReference type="Proteomes" id="UP001333110"/>
    </source>
</evidence>
<keyword evidence="2" id="KW-1185">Reference proteome</keyword>
<accession>A0AAN7NQF6</accession>
<dbReference type="Proteomes" id="UP001333110">
    <property type="component" value="Unassembled WGS sequence"/>
</dbReference>
<reference evidence="1 2" key="1">
    <citation type="journal article" date="2023" name="J. Hered.">
        <title>Chromosome-level genome of the wood stork (Mycteria americana) provides insight into avian chromosome evolution.</title>
        <authorList>
            <person name="Flamio R. Jr."/>
            <person name="Ramstad K.M."/>
        </authorList>
    </citation>
    <scope>NUCLEOTIDE SEQUENCE [LARGE SCALE GENOMIC DNA]</scope>
    <source>
        <strain evidence="1">JAX WOST 10</strain>
    </source>
</reference>
<dbReference type="AlphaFoldDB" id="A0AAN7NQF6"/>
<gene>
    <name evidence="1" type="ORF">QYF61_006067</name>
</gene>
<sequence>MERWSCKRLNCQVQKVVISGTKSSGKPVTISVHQGSILRPILFDIFINDLADRTASMGLALRKFADDTKLGGVVDTLNSCDTILRELDRLETLVRPHLEYCGLEYLSSGLTNKSPERHGHT</sequence>
<protein>
    <recommendedName>
        <fullName evidence="3">Reverse transcriptase domain-containing protein</fullName>
    </recommendedName>
</protein>
<comment type="caution">
    <text evidence="1">The sequence shown here is derived from an EMBL/GenBank/DDBJ whole genome shotgun (WGS) entry which is preliminary data.</text>
</comment>
<dbReference type="EMBL" id="JAUNZN010000001">
    <property type="protein sequence ID" value="KAK4829692.1"/>
    <property type="molecule type" value="Genomic_DNA"/>
</dbReference>